<keyword evidence="3" id="KW-0862">Zinc</keyword>
<evidence type="ECO:0000259" key="9">
    <source>
        <dbReference type="PROSITE" id="PS50048"/>
    </source>
</evidence>
<gene>
    <name evidence="10" type="ORF">B0J11DRAFT_394995</name>
</gene>
<feature type="transmembrane region" description="Helical" evidence="8">
    <location>
        <begin position="456"/>
        <end position="480"/>
    </location>
</feature>
<evidence type="ECO:0000256" key="4">
    <source>
        <dbReference type="ARBA" id="ARBA00023015"/>
    </source>
</evidence>
<keyword evidence="5" id="KW-0238">DNA-binding</keyword>
<accession>A0A9P9I9B9</accession>
<name>A0A9P9I9B9_9PLEO</name>
<dbReference type="PROSITE" id="PS50048">
    <property type="entry name" value="ZN2_CY6_FUNGAL_2"/>
    <property type="match status" value="1"/>
</dbReference>
<dbReference type="GO" id="GO:0005634">
    <property type="term" value="C:nucleus"/>
    <property type="evidence" value="ECO:0007669"/>
    <property type="project" value="UniProtKB-SubCell"/>
</dbReference>
<dbReference type="OrthoDB" id="422427at2759"/>
<evidence type="ECO:0000256" key="6">
    <source>
        <dbReference type="ARBA" id="ARBA00023163"/>
    </source>
</evidence>
<dbReference type="GO" id="GO:0000981">
    <property type="term" value="F:DNA-binding transcription factor activity, RNA polymerase II-specific"/>
    <property type="evidence" value="ECO:0007669"/>
    <property type="project" value="InterPro"/>
</dbReference>
<evidence type="ECO:0000256" key="8">
    <source>
        <dbReference type="SAM" id="Phobius"/>
    </source>
</evidence>
<keyword evidence="8" id="KW-0812">Transmembrane</keyword>
<dbReference type="GO" id="GO:0008270">
    <property type="term" value="F:zinc ion binding"/>
    <property type="evidence" value="ECO:0007669"/>
    <property type="project" value="InterPro"/>
</dbReference>
<dbReference type="InterPro" id="IPR007219">
    <property type="entry name" value="XnlR_reg_dom"/>
</dbReference>
<evidence type="ECO:0000313" key="10">
    <source>
        <dbReference type="EMBL" id="KAH7111305.1"/>
    </source>
</evidence>
<protein>
    <submittedName>
        <fullName evidence="10">Fungal-specific transcription factor domain-containing protein</fullName>
    </submittedName>
</protein>
<feature type="non-terminal residue" evidence="10">
    <location>
        <position position="540"/>
    </location>
</feature>
<proteinExistence type="predicted"/>
<evidence type="ECO:0000256" key="7">
    <source>
        <dbReference type="ARBA" id="ARBA00023242"/>
    </source>
</evidence>
<dbReference type="PANTHER" id="PTHR47540:SF1">
    <property type="entry name" value="ACTIVATOR OF STRESS GENES 1-RELATED"/>
    <property type="match status" value="1"/>
</dbReference>
<evidence type="ECO:0000256" key="5">
    <source>
        <dbReference type="ARBA" id="ARBA00023125"/>
    </source>
</evidence>
<sequence>QKPAVVPILKRRRVTRACDECRKKKIKCDGNQPWTHCSVYALETQLKCAKALLSTVFPTLDLNDPGIDAYLHHGMLPQLPVVDPHAGMLPHHLPMLHTYEECRDSHLKSMVKATGQLGIDEEGNWDYHGHSSALSFLSGEEARMLCNIALMDGGALLRVVHIPTFYKSMDRVYKTSPENYENAEDTFLPLLYAVLALGSLFTKKDTAPDEIGYGLCIDKGQYFRVSRQLLDIADCRDLTSLQAIIFMIQFLQSSTNLSSCYPYIGVAMRSALRMGLHQTLDTIFSPIEAETRKRLFWTIHKMDIYVGAMLGLPTSLNDRDIDQDCPAEVDDEYITETGIGPMPEGKLSVLAASNAHTKIVLILAKIEHDLKRWLNELPMELKSREEAPLVLMRVRQLLRIAHAQAQLQLYRPFLHYLFSSSTSQRVDNCALACANACLSVSRSIIYIIAGMKRRGLFVWAYWFTMHTTFFATFSLLHIVLENPNNHSTCTLLRDAVEGKEVLARFAKRSVTADRCNAILNNIFDKLPQRVRNIGILLELK</sequence>
<dbReference type="Gene3D" id="4.10.240.10">
    <property type="entry name" value="Zn(2)-C6 fungal-type DNA-binding domain"/>
    <property type="match status" value="1"/>
</dbReference>
<feature type="domain" description="Zn(2)-C6 fungal-type" evidence="9">
    <location>
        <begin position="17"/>
        <end position="50"/>
    </location>
</feature>
<dbReference type="Pfam" id="PF04082">
    <property type="entry name" value="Fungal_trans"/>
    <property type="match status" value="1"/>
</dbReference>
<keyword evidence="2" id="KW-0479">Metal-binding</keyword>
<dbReference type="SMART" id="SM00906">
    <property type="entry name" value="Fungal_trans"/>
    <property type="match status" value="1"/>
</dbReference>
<dbReference type="CDD" id="cd00067">
    <property type="entry name" value="GAL4"/>
    <property type="match status" value="1"/>
</dbReference>
<feature type="non-terminal residue" evidence="10">
    <location>
        <position position="1"/>
    </location>
</feature>
<dbReference type="EMBL" id="JAGMWT010000024">
    <property type="protein sequence ID" value="KAH7111305.1"/>
    <property type="molecule type" value="Genomic_DNA"/>
</dbReference>
<dbReference type="GO" id="GO:0006351">
    <property type="term" value="P:DNA-templated transcription"/>
    <property type="evidence" value="ECO:0007669"/>
    <property type="project" value="InterPro"/>
</dbReference>
<evidence type="ECO:0000256" key="1">
    <source>
        <dbReference type="ARBA" id="ARBA00004123"/>
    </source>
</evidence>
<dbReference type="InterPro" id="IPR051711">
    <property type="entry name" value="Stress_Response_Reg"/>
</dbReference>
<dbReference type="Proteomes" id="UP000700596">
    <property type="component" value="Unassembled WGS sequence"/>
</dbReference>
<dbReference type="InterPro" id="IPR001138">
    <property type="entry name" value="Zn2Cys6_DnaBD"/>
</dbReference>
<keyword evidence="8" id="KW-1133">Transmembrane helix</keyword>
<dbReference type="GO" id="GO:0043565">
    <property type="term" value="F:sequence-specific DNA binding"/>
    <property type="evidence" value="ECO:0007669"/>
    <property type="project" value="TreeGrafter"/>
</dbReference>
<keyword evidence="8" id="KW-0472">Membrane</keyword>
<organism evidence="10 11">
    <name type="scientific">Dendryphion nanum</name>
    <dbReference type="NCBI Taxonomy" id="256645"/>
    <lineage>
        <taxon>Eukaryota</taxon>
        <taxon>Fungi</taxon>
        <taxon>Dikarya</taxon>
        <taxon>Ascomycota</taxon>
        <taxon>Pezizomycotina</taxon>
        <taxon>Dothideomycetes</taxon>
        <taxon>Pleosporomycetidae</taxon>
        <taxon>Pleosporales</taxon>
        <taxon>Torulaceae</taxon>
        <taxon>Dendryphion</taxon>
    </lineage>
</organism>
<dbReference type="AlphaFoldDB" id="A0A9P9I9B9"/>
<evidence type="ECO:0000313" key="11">
    <source>
        <dbReference type="Proteomes" id="UP000700596"/>
    </source>
</evidence>
<evidence type="ECO:0000256" key="3">
    <source>
        <dbReference type="ARBA" id="ARBA00022833"/>
    </source>
</evidence>
<keyword evidence="6" id="KW-0804">Transcription</keyword>
<dbReference type="SUPFAM" id="SSF57701">
    <property type="entry name" value="Zn2/Cys6 DNA-binding domain"/>
    <property type="match status" value="1"/>
</dbReference>
<comment type="subcellular location">
    <subcellularLocation>
        <location evidence="1">Nucleus</location>
    </subcellularLocation>
</comment>
<dbReference type="PANTHER" id="PTHR47540">
    <property type="entry name" value="THIAMINE REPRESSIBLE GENES REGULATORY PROTEIN THI5"/>
    <property type="match status" value="1"/>
</dbReference>
<comment type="caution">
    <text evidence="10">The sequence shown here is derived from an EMBL/GenBank/DDBJ whole genome shotgun (WGS) entry which is preliminary data.</text>
</comment>
<dbReference type="SMART" id="SM00066">
    <property type="entry name" value="GAL4"/>
    <property type="match status" value="1"/>
</dbReference>
<dbReference type="Pfam" id="PF00172">
    <property type="entry name" value="Zn_clus"/>
    <property type="match status" value="1"/>
</dbReference>
<evidence type="ECO:0000256" key="2">
    <source>
        <dbReference type="ARBA" id="ARBA00022723"/>
    </source>
</evidence>
<keyword evidence="7" id="KW-0539">Nucleus</keyword>
<dbReference type="GO" id="GO:0045944">
    <property type="term" value="P:positive regulation of transcription by RNA polymerase II"/>
    <property type="evidence" value="ECO:0007669"/>
    <property type="project" value="TreeGrafter"/>
</dbReference>
<dbReference type="InterPro" id="IPR036864">
    <property type="entry name" value="Zn2-C6_fun-type_DNA-bd_sf"/>
</dbReference>
<reference evidence="10" key="1">
    <citation type="journal article" date="2021" name="Nat. Commun.">
        <title>Genetic determinants of endophytism in the Arabidopsis root mycobiome.</title>
        <authorList>
            <person name="Mesny F."/>
            <person name="Miyauchi S."/>
            <person name="Thiergart T."/>
            <person name="Pickel B."/>
            <person name="Atanasova L."/>
            <person name="Karlsson M."/>
            <person name="Huettel B."/>
            <person name="Barry K.W."/>
            <person name="Haridas S."/>
            <person name="Chen C."/>
            <person name="Bauer D."/>
            <person name="Andreopoulos W."/>
            <person name="Pangilinan J."/>
            <person name="LaButti K."/>
            <person name="Riley R."/>
            <person name="Lipzen A."/>
            <person name="Clum A."/>
            <person name="Drula E."/>
            <person name="Henrissat B."/>
            <person name="Kohler A."/>
            <person name="Grigoriev I.V."/>
            <person name="Martin F.M."/>
            <person name="Hacquard S."/>
        </authorList>
    </citation>
    <scope>NUCLEOTIDE SEQUENCE</scope>
    <source>
        <strain evidence="10">MPI-CAGE-CH-0243</strain>
    </source>
</reference>
<dbReference type="CDD" id="cd12148">
    <property type="entry name" value="fungal_TF_MHR"/>
    <property type="match status" value="1"/>
</dbReference>
<keyword evidence="4" id="KW-0805">Transcription regulation</keyword>
<keyword evidence="11" id="KW-1185">Reference proteome</keyword>